<gene>
    <name evidence="13 16" type="primary">ttcA</name>
    <name evidence="16" type="ORF">G3A44_22070</name>
</gene>
<dbReference type="Proteomes" id="UP000484255">
    <property type="component" value="Unassembled WGS sequence"/>
</dbReference>
<evidence type="ECO:0000256" key="1">
    <source>
        <dbReference type="ARBA" id="ARBA00022485"/>
    </source>
</evidence>
<organism evidence="16 17">
    <name type="scientific">Ideonella livida</name>
    <dbReference type="NCBI Taxonomy" id="2707176"/>
    <lineage>
        <taxon>Bacteria</taxon>
        <taxon>Pseudomonadati</taxon>
        <taxon>Pseudomonadota</taxon>
        <taxon>Betaproteobacteria</taxon>
        <taxon>Burkholderiales</taxon>
        <taxon>Sphaerotilaceae</taxon>
        <taxon>Ideonella</taxon>
    </lineage>
</organism>
<feature type="domain" description="tRNA(Ile)-lysidine/2-thiocytidine synthase N-terminal" evidence="15">
    <location>
        <begin position="62"/>
        <end position="225"/>
    </location>
</feature>
<keyword evidence="3 13" id="KW-0820">tRNA-binding</keyword>
<feature type="binding site" evidence="13">
    <location>
        <position position="234"/>
    </location>
    <ligand>
        <name>[4Fe-4S] cluster</name>
        <dbReference type="ChEBI" id="CHEBI:49883"/>
    </ligand>
</feature>
<evidence type="ECO:0000313" key="16">
    <source>
        <dbReference type="EMBL" id="NDY93883.1"/>
    </source>
</evidence>
<comment type="subcellular location">
    <subcellularLocation>
        <location evidence="13">Cytoplasm</location>
    </subcellularLocation>
</comment>
<evidence type="ECO:0000256" key="8">
    <source>
        <dbReference type="ARBA" id="ARBA00022840"/>
    </source>
</evidence>
<dbReference type="Gene3D" id="3.40.50.620">
    <property type="entry name" value="HUPs"/>
    <property type="match status" value="1"/>
</dbReference>
<evidence type="ECO:0000256" key="5">
    <source>
        <dbReference type="ARBA" id="ARBA00022694"/>
    </source>
</evidence>
<dbReference type="GO" id="GO:0005524">
    <property type="term" value="F:ATP binding"/>
    <property type="evidence" value="ECO:0007669"/>
    <property type="project" value="UniProtKB-UniRule"/>
</dbReference>
<evidence type="ECO:0000256" key="2">
    <source>
        <dbReference type="ARBA" id="ARBA00022490"/>
    </source>
</evidence>
<dbReference type="GO" id="GO:0005737">
    <property type="term" value="C:cytoplasm"/>
    <property type="evidence" value="ECO:0007669"/>
    <property type="project" value="UniProtKB-SubCell"/>
</dbReference>
<comment type="function">
    <text evidence="13">Catalyzes the ATP-dependent 2-thiolation of cytidine in position 32 of tRNA, to form 2-thiocytidine (s(2)C32). The sulfur atoms are provided by the cysteine/cysteine desulfurase (IscS) system.</text>
</comment>
<dbReference type="GO" id="GO:0034227">
    <property type="term" value="P:tRNA thio-modification"/>
    <property type="evidence" value="ECO:0007669"/>
    <property type="project" value="UniProtKB-UniRule"/>
</dbReference>
<evidence type="ECO:0000256" key="10">
    <source>
        <dbReference type="ARBA" id="ARBA00022884"/>
    </source>
</evidence>
<dbReference type="InterPro" id="IPR011063">
    <property type="entry name" value="TilS/TtcA_N"/>
</dbReference>
<protein>
    <recommendedName>
        <fullName evidence="13">tRNA-cytidine(32) 2-sulfurtransferase</fullName>
        <ecNumber evidence="13">2.8.1.-</ecNumber>
    </recommendedName>
    <alternativeName>
        <fullName evidence="13">Two-thiocytidine biosynthesis protein A</fullName>
    </alternativeName>
    <alternativeName>
        <fullName evidence="13">tRNA 2-thiocytidine biosynthesis protein TtcA</fullName>
    </alternativeName>
</protein>
<keyword evidence="2 13" id="KW-0963">Cytoplasm</keyword>
<comment type="subunit">
    <text evidence="13">Homodimer.</text>
</comment>
<dbReference type="AlphaFoldDB" id="A0A7C9TNI2"/>
<proteinExistence type="inferred from homology"/>
<dbReference type="EC" id="2.8.1.-" evidence="13"/>
<evidence type="ECO:0000256" key="3">
    <source>
        <dbReference type="ARBA" id="ARBA00022555"/>
    </source>
</evidence>
<keyword evidence="4 13" id="KW-0808">Transferase</keyword>
<evidence type="ECO:0000256" key="12">
    <source>
        <dbReference type="ARBA" id="ARBA00023014"/>
    </source>
</evidence>
<evidence type="ECO:0000256" key="11">
    <source>
        <dbReference type="ARBA" id="ARBA00023004"/>
    </source>
</evidence>
<keyword evidence="10 13" id="KW-0694">RNA-binding</keyword>
<feature type="short sequence motif" description="PP-loop motif" evidence="13">
    <location>
        <begin position="68"/>
        <end position="73"/>
    </location>
</feature>
<dbReference type="PANTHER" id="PTHR43686">
    <property type="entry name" value="SULFURTRANSFERASE-RELATED"/>
    <property type="match status" value="1"/>
</dbReference>
<dbReference type="SUPFAM" id="SSF52402">
    <property type="entry name" value="Adenine nucleotide alpha hydrolases-like"/>
    <property type="match status" value="1"/>
</dbReference>
<evidence type="ECO:0000313" key="17">
    <source>
        <dbReference type="Proteomes" id="UP000484255"/>
    </source>
</evidence>
<evidence type="ECO:0000256" key="7">
    <source>
        <dbReference type="ARBA" id="ARBA00022741"/>
    </source>
</evidence>
<comment type="similarity">
    <text evidence="13">Belongs to the TtcA family.</text>
</comment>
<dbReference type="GO" id="GO:0051539">
    <property type="term" value="F:4 iron, 4 sulfur cluster binding"/>
    <property type="evidence" value="ECO:0007669"/>
    <property type="project" value="UniProtKB-UniRule"/>
</dbReference>
<feature type="compositionally biased region" description="Low complexity" evidence="14">
    <location>
        <begin position="309"/>
        <end position="325"/>
    </location>
</feature>
<keyword evidence="17" id="KW-1185">Reference proteome</keyword>
<feature type="binding site" evidence="13">
    <location>
        <position position="146"/>
    </location>
    <ligand>
        <name>[4Fe-4S] cluster</name>
        <dbReference type="ChEBI" id="CHEBI:49883"/>
    </ligand>
</feature>
<comment type="miscellaneous">
    <text evidence="13">The thiolation reaction likely consists of two steps: a first activation step by ATP to form an adenylated intermediate of the target base of tRNA, and a second nucleophilic substitution step of the sulfur (S) atom supplied by the hydrosulfide attached to the Fe-S cluster.</text>
</comment>
<feature type="binding site" evidence="13">
    <location>
        <position position="143"/>
    </location>
    <ligand>
        <name>[4Fe-4S] cluster</name>
        <dbReference type="ChEBI" id="CHEBI:49883"/>
    </ligand>
</feature>
<name>A0A7C9TNI2_9BURK</name>
<dbReference type="PANTHER" id="PTHR43686:SF1">
    <property type="entry name" value="AMINOTRAN_5 DOMAIN-CONTAINING PROTEIN"/>
    <property type="match status" value="1"/>
</dbReference>
<comment type="caution">
    <text evidence="16">The sequence shown here is derived from an EMBL/GenBank/DDBJ whole genome shotgun (WGS) entry which is preliminary data.</text>
</comment>
<dbReference type="GO" id="GO:0000049">
    <property type="term" value="F:tRNA binding"/>
    <property type="evidence" value="ECO:0007669"/>
    <property type="project" value="UniProtKB-KW"/>
</dbReference>
<dbReference type="RefSeq" id="WP_163459907.1">
    <property type="nucleotide sequence ID" value="NZ_JAAGOH010000051.1"/>
</dbReference>
<dbReference type="EMBL" id="JAAGOH010000051">
    <property type="protein sequence ID" value="NDY93883.1"/>
    <property type="molecule type" value="Genomic_DNA"/>
</dbReference>
<keyword evidence="5 13" id="KW-0819">tRNA processing</keyword>
<keyword evidence="7 13" id="KW-0547">Nucleotide-binding</keyword>
<keyword evidence="6 13" id="KW-0479">Metal-binding</keyword>
<reference evidence="16 17" key="1">
    <citation type="submission" date="2020-02" db="EMBL/GenBank/DDBJ databases">
        <title>Ideonella bacterium strain TBM-1.</title>
        <authorList>
            <person name="Chen W.-M."/>
        </authorList>
    </citation>
    <scope>NUCLEOTIDE SEQUENCE [LARGE SCALE GENOMIC DNA]</scope>
    <source>
        <strain evidence="16 17">TBM-1</strain>
    </source>
</reference>
<dbReference type="InterPro" id="IPR014729">
    <property type="entry name" value="Rossmann-like_a/b/a_fold"/>
</dbReference>
<keyword evidence="8 13" id="KW-0067">ATP-binding</keyword>
<evidence type="ECO:0000256" key="14">
    <source>
        <dbReference type="SAM" id="MobiDB-lite"/>
    </source>
</evidence>
<evidence type="ECO:0000256" key="6">
    <source>
        <dbReference type="ARBA" id="ARBA00022723"/>
    </source>
</evidence>
<evidence type="ECO:0000256" key="9">
    <source>
        <dbReference type="ARBA" id="ARBA00022842"/>
    </source>
</evidence>
<comment type="catalytic activity">
    <reaction evidence="13">
        <text>cytidine(32) in tRNA + S-sulfanyl-L-cysteinyl-[cysteine desulfurase] + AH2 + ATP = 2-thiocytidine(32) in tRNA + L-cysteinyl-[cysteine desulfurase] + A + AMP + diphosphate + H(+)</text>
        <dbReference type="Rhea" id="RHEA:57048"/>
        <dbReference type="Rhea" id="RHEA-COMP:10288"/>
        <dbReference type="Rhea" id="RHEA-COMP:12157"/>
        <dbReference type="Rhea" id="RHEA-COMP:12158"/>
        <dbReference type="Rhea" id="RHEA-COMP:14821"/>
        <dbReference type="ChEBI" id="CHEBI:13193"/>
        <dbReference type="ChEBI" id="CHEBI:15378"/>
        <dbReference type="ChEBI" id="CHEBI:17499"/>
        <dbReference type="ChEBI" id="CHEBI:29950"/>
        <dbReference type="ChEBI" id="CHEBI:30616"/>
        <dbReference type="ChEBI" id="CHEBI:33019"/>
        <dbReference type="ChEBI" id="CHEBI:61963"/>
        <dbReference type="ChEBI" id="CHEBI:82748"/>
        <dbReference type="ChEBI" id="CHEBI:141453"/>
        <dbReference type="ChEBI" id="CHEBI:456215"/>
    </reaction>
</comment>
<keyword evidence="11 13" id="KW-0408">Iron</keyword>
<feature type="region of interest" description="Disordered" evidence="14">
    <location>
        <begin position="285"/>
        <end position="327"/>
    </location>
</feature>
<dbReference type="Pfam" id="PF01171">
    <property type="entry name" value="ATP_bind_3"/>
    <property type="match status" value="1"/>
</dbReference>
<evidence type="ECO:0000256" key="4">
    <source>
        <dbReference type="ARBA" id="ARBA00022679"/>
    </source>
</evidence>
<comment type="cofactor">
    <cofactor evidence="13">
        <name>[4Fe-4S] cluster</name>
        <dbReference type="ChEBI" id="CHEBI:49883"/>
    </cofactor>
    <text evidence="13">Binds 1 [4Fe-4S] cluster per subunit. The cluster is chelated by three Cys residues, the fourth Fe has a free coordination site that may bind a sulfur atom transferred from the persulfide of IscS.</text>
</comment>
<keyword evidence="12 13" id="KW-0411">Iron-sulfur</keyword>
<dbReference type="GO" id="GO:0000287">
    <property type="term" value="F:magnesium ion binding"/>
    <property type="evidence" value="ECO:0007669"/>
    <property type="project" value="UniProtKB-UniRule"/>
</dbReference>
<evidence type="ECO:0000259" key="15">
    <source>
        <dbReference type="Pfam" id="PF01171"/>
    </source>
</evidence>
<dbReference type="GO" id="GO:0016783">
    <property type="term" value="F:sulfurtransferase activity"/>
    <property type="evidence" value="ECO:0007669"/>
    <property type="project" value="UniProtKB-UniRule"/>
</dbReference>
<dbReference type="InterPro" id="IPR012089">
    <property type="entry name" value="tRNA_Cyd_32_2_STrfase"/>
</dbReference>
<keyword evidence="1 13" id="KW-0004">4Fe-4S</keyword>
<comment type="pathway">
    <text evidence="13">tRNA modification.</text>
</comment>
<dbReference type="NCBIfam" id="NF007972">
    <property type="entry name" value="PRK10696.1"/>
    <property type="match status" value="1"/>
</dbReference>
<dbReference type="CDD" id="cd24138">
    <property type="entry name" value="TtcA-like"/>
    <property type="match status" value="1"/>
</dbReference>
<evidence type="ECO:0000256" key="13">
    <source>
        <dbReference type="HAMAP-Rule" id="MF_01850"/>
    </source>
</evidence>
<sequence>MNTDDALLAAAAPAATASSAADDEAAKKAKKHAFEMNKLSKRLHRQVGQAIADFNMIEAGDKVMVCLSGGKDSYAMLDILMNLQKRAPIRFELVAVNLDQKQPGFPADVLPRYLEGVGVPFHIETQDTYTIVKKHVPEGKTMCSLCSRLRRGILYRVARELGCNKIALGHHRDDMVVTLLMNMFFGSRMKGMPPKLVSDNGEFVVIRPLAYVAEPDLETWAVHREFPIIPCSLCGSQENLQRVLIKKMIREWDKEYPGRIDNMFTAMGNITLSHMMDRQLFPFTTIAPTGKPDPQGDKAFDEDDADDCGSPPTGAEGSASAAGPAVQTVRFV</sequence>
<keyword evidence="9 13" id="KW-0460">Magnesium</keyword>
<accession>A0A7C9TNI2</accession>
<dbReference type="HAMAP" id="MF_01850">
    <property type="entry name" value="TtcA"/>
    <property type="match status" value="1"/>
</dbReference>
<comment type="cofactor">
    <cofactor evidence="13">
        <name>Mg(2+)</name>
        <dbReference type="ChEBI" id="CHEBI:18420"/>
    </cofactor>
</comment>